<feature type="compositionally biased region" description="Basic residues" evidence="1">
    <location>
        <begin position="142"/>
        <end position="155"/>
    </location>
</feature>
<dbReference type="EMBL" id="BTRK01000002">
    <property type="protein sequence ID" value="GMR34841.1"/>
    <property type="molecule type" value="Genomic_DNA"/>
</dbReference>
<keyword evidence="3" id="KW-1185">Reference proteome</keyword>
<organism evidence="2 3">
    <name type="scientific">Pristionchus mayeri</name>
    <dbReference type="NCBI Taxonomy" id="1317129"/>
    <lineage>
        <taxon>Eukaryota</taxon>
        <taxon>Metazoa</taxon>
        <taxon>Ecdysozoa</taxon>
        <taxon>Nematoda</taxon>
        <taxon>Chromadorea</taxon>
        <taxon>Rhabditida</taxon>
        <taxon>Rhabditina</taxon>
        <taxon>Diplogasteromorpha</taxon>
        <taxon>Diplogasteroidea</taxon>
        <taxon>Neodiplogasteridae</taxon>
        <taxon>Pristionchus</taxon>
    </lineage>
</organism>
<name>A0AAN4Z9C7_9BILA</name>
<dbReference type="Proteomes" id="UP001328107">
    <property type="component" value="Unassembled WGS sequence"/>
</dbReference>
<dbReference type="AlphaFoldDB" id="A0AAN4Z9C7"/>
<feature type="region of interest" description="Disordered" evidence="1">
    <location>
        <begin position="44"/>
        <end position="71"/>
    </location>
</feature>
<evidence type="ECO:0000313" key="2">
    <source>
        <dbReference type="EMBL" id="GMR34841.1"/>
    </source>
</evidence>
<sequence length="204" mass="22197">ARGWRAASRRLRLRRASARRPAALRRLPSAGLRTVPATARWLPGRSAAPSGLPWPVPGSTGTLPRTAGRTSFRLPTSAGRCAAWRASALRWCATWRSLSAPAAPSRLPASGLPSPSGRVPARLRRIRRAAAAASGCSCRRRRSAPWSRGRRRGHAAHAPGSARRWEARGQLRRLSYDPLPNLIHHPPTLLSLSPLQIPASVYHK</sequence>
<evidence type="ECO:0000256" key="1">
    <source>
        <dbReference type="SAM" id="MobiDB-lite"/>
    </source>
</evidence>
<accession>A0AAN4Z9C7</accession>
<protein>
    <submittedName>
        <fullName evidence="2">Uncharacterized protein</fullName>
    </submittedName>
</protein>
<gene>
    <name evidence="2" type="ORF">PMAYCL1PPCAC_05036</name>
</gene>
<proteinExistence type="predicted"/>
<evidence type="ECO:0000313" key="3">
    <source>
        <dbReference type="Proteomes" id="UP001328107"/>
    </source>
</evidence>
<reference evidence="3" key="1">
    <citation type="submission" date="2022-10" db="EMBL/GenBank/DDBJ databases">
        <title>Genome assembly of Pristionchus species.</title>
        <authorList>
            <person name="Yoshida K."/>
            <person name="Sommer R.J."/>
        </authorList>
    </citation>
    <scope>NUCLEOTIDE SEQUENCE [LARGE SCALE GENOMIC DNA]</scope>
    <source>
        <strain evidence="3">RS5460</strain>
    </source>
</reference>
<comment type="caution">
    <text evidence="2">The sequence shown here is derived from an EMBL/GenBank/DDBJ whole genome shotgun (WGS) entry which is preliminary data.</text>
</comment>
<feature type="non-terminal residue" evidence="2">
    <location>
        <position position="1"/>
    </location>
</feature>
<feature type="region of interest" description="Disordered" evidence="1">
    <location>
        <begin position="142"/>
        <end position="164"/>
    </location>
</feature>